<evidence type="ECO:0000256" key="1">
    <source>
        <dbReference type="ARBA" id="ARBA00007953"/>
    </source>
</evidence>
<proteinExistence type="inferred from homology"/>
<dbReference type="EMBL" id="CP060828">
    <property type="protein sequence ID" value="QNP71079.1"/>
    <property type="molecule type" value="Genomic_DNA"/>
</dbReference>
<comment type="similarity">
    <text evidence="1">Belongs to the pseudouridine synthase TruD family.</text>
</comment>
<organism evidence="4 5">
    <name type="scientific">Streptomyces roseirectus</name>
    <dbReference type="NCBI Taxonomy" id="2768066"/>
    <lineage>
        <taxon>Bacteria</taxon>
        <taxon>Bacillati</taxon>
        <taxon>Actinomycetota</taxon>
        <taxon>Actinomycetes</taxon>
        <taxon>Kitasatosporales</taxon>
        <taxon>Streptomycetaceae</taxon>
        <taxon>Streptomyces</taxon>
    </lineage>
</organism>
<accession>A0A7H0IE63</accession>
<gene>
    <name evidence="4" type="primary">truD</name>
    <name evidence="4" type="ORF">IAG44_17640</name>
</gene>
<dbReference type="InterPro" id="IPR011760">
    <property type="entry name" value="PsdUridine_synth_TruD_insert"/>
</dbReference>
<keyword evidence="5" id="KW-1185">Reference proteome</keyword>
<dbReference type="Pfam" id="PF01142">
    <property type="entry name" value="TruD"/>
    <property type="match status" value="1"/>
</dbReference>
<protein>
    <submittedName>
        <fullName evidence="4">tRNA pseudouridine(13) synthase TruD</fullName>
    </submittedName>
</protein>
<dbReference type="Proteomes" id="UP000516052">
    <property type="component" value="Chromosome"/>
</dbReference>
<feature type="domain" description="TRUD" evidence="3">
    <location>
        <begin position="151"/>
        <end position="310"/>
    </location>
</feature>
<dbReference type="RefSeq" id="WP_187748054.1">
    <property type="nucleotide sequence ID" value="NZ_CP060828.1"/>
</dbReference>
<dbReference type="InterPro" id="IPR042214">
    <property type="entry name" value="TruD_catalytic"/>
</dbReference>
<dbReference type="InterPro" id="IPR020103">
    <property type="entry name" value="PsdUridine_synth_cat_dom_sf"/>
</dbReference>
<dbReference type="GO" id="GO:0006396">
    <property type="term" value="P:RNA processing"/>
    <property type="evidence" value="ECO:0007669"/>
    <property type="project" value="UniProtKB-ARBA"/>
</dbReference>
<reference evidence="4 5" key="1">
    <citation type="submission" date="2020-08" db="EMBL/GenBank/DDBJ databases">
        <title>A novel species.</title>
        <authorList>
            <person name="Gao J."/>
        </authorList>
    </citation>
    <scope>NUCLEOTIDE SEQUENCE [LARGE SCALE GENOMIC DNA]</scope>
    <source>
        <strain evidence="4 5">CRXT-G-22</strain>
    </source>
</reference>
<dbReference type="Gene3D" id="3.30.2350.20">
    <property type="entry name" value="TruD, catalytic domain"/>
    <property type="match status" value="1"/>
</dbReference>
<evidence type="ECO:0000259" key="3">
    <source>
        <dbReference type="PROSITE" id="PS50984"/>
    </source>
</evidence>
<dbReference type="SUPFAM" id="SSF55120">
    <property type="entry name" value="Pseudouridine synthase"/>
    <property type="match status" value="1"/>
</dbReference>
<dbReference type="GO" id="GO:0009982">
    <property type="term" value="F:pseudouridine synthase activity"/>
    <property type="evidence" value="ECO:0007669"/>
    <property type="project" value="InterPro"/>
</dbReference>
<name>A0A7H0IE63_9ACTN</name>
<dbReference type="GO" id="GO:0001522">
    <property type="term" value="P:pseudouridine synthesis"/>
    <property type="evidence" value="ECO:0007669"/>
    <property type="project" value="InterPro"/>
</dbReference>
<dbReference type="AlphaFoldDB" id="A0A7H0IE63"/>
<dbReference type="GO" id="GO:0003723">
    <property type="term" value="F:RNA binding"/>
    <property type="evidence" value="ECO:0007669"/>
    <property type="project" value="InterPro"/>
</dbReference>
<evidence type="ECO:0000313" key="4">
    <source>
        <dbReference type="EMBL" id="QNP71079.1"/>
    </source>
</evidence>
<dbReference type="KEGG" id="sroi:IAG44_17640"/>
<dbReference type="PANTHER" id="PTHR13326:SF21">
    <property type="entry name" value="PSEUDOURIDYLATE SYNTHASE PUS7L"/>
    <property type="match status" value="1"/>
</dbReference>
<sequence length="353" mass="38804">MGNPVVKAVPEDFVVREVMALPQRPSADPGHTYLNLRKKGFTTFEAMDLIARHLALPADAVSAAGLKDEDGVTEQTLSVAAEVPSALLDAFNRRWTPGTGRWLALDRAGSGPRRLGIGELLGNAFLLTLRGLEADEADRLRSVPRGEAPVLFANYYDTQRFGVAGGPKVTHLIGQALLDDDLDLAFALLRTSGSHEGGLALQHTGPADEFFAGLDQRVTAFYRTAHSSYLWNHRLGRLLEQHGPDVLQTEREGLGYTYPTTTRPLLGLLGELPELEYDKWRWTNSTLRRTTSRRPTTLQTIITIRDVAPDDMFPDLWKCTVSFILPSGAYATNAVSQFLLQLTCAQRPALGVN</sequence>
<dbReference type="GO" id="GO:0140098">
    <property type="term" value="F:catalytic activity, acting on RNA"/>
    <property type="evidence" value="ECO:0007669"/>
    <property type="project" value="UniProtKB-ARBA"/>
</dbReference>
<evidence type="ECO:0000256" key="2">
    <source>
        <dbReference type="ARBA" id="ARBA00023235"/>
    </source>
</evidence>
<dbReference type="PANTHER" id="PTHR13326">
    <property type="entry name" value="TRNA PSEUDOURIDINE SYNTHASE D"/>
    <property type="match status" value="1"/>
</dbReference>
<dbReference type="InterPro" id="IPR001656">
    <property type="entry name" value="PsdUridine_synth_TruD"/>
</dbReference>
<dbReference type="PROSITE" id="PS50984">
    <property type="entry name" value="TRUD"/>
    <property type="match status" value="1"/>
</dbReference>
<keyword evidence="2" id="KW-0413">Isomerase</keyword>
<evidence type="ECO:0000313" key="5">
    <source>
        <dbReference type="Proteomes" id="UP000516052"/>
    </source>
</evidence>